<accession>A0A3P7ECC6</accession>
<feature type="compositionally biased region" description="Basic and acidic residues" evidence="1">
    <location>
        <begin position="148"/>
        <end position="160"/>
    </location>
</feature>
<keyword evidence="3" id="KW-1185">Reference proteome</keyword>
<name>A0A3P7ECC6_WUCBA</name>
<dbReference type="InParanoid" id="A0A3P7ECC6"/>
<sequence length="178" mass="21240">MNLPDEDPEEKKLNEEIAIWEEKLREIFGDSFIFQNRNENFFFSKLLNKRIKDEKELSDYIEKRLIWFEQLRSHIAKVPLTDRTDMTRNVVREKLKSLVKQKFAELREARRSSLSKIAQRAERMYEDDFVSFFNDIYDASIGTSDSNHSTDHSESDEGRQKLPRRNRTFSGIGERRKG</sequence>
<reference evidence="2 3" key="1">
    <citation type="submission" date="2018-11" db="EMBL/GenBank/DDBJ databases">
        <authorList>
            <consortium name="Pathogen Informatics"/>
        </authorList>
    </citation>
    <scope>NUCLEOTIDE SEQUENCE [LARGE SCALE GENOMIC DNA]</scope>
</reference>
<feature type="region of interest" description="Disordered" evidence="1">
    <location>
        <begin position="143"/>
        <end position="178"/>
    </location>
</feature>
<dbReference type="Proteomes" id="UP000270924">
    <property type="component" value="Unassembled WGS sequence"/>
</dbReference>
<organism evidence="2 3">
    <name type="scientific">Wuchereria bancrofti</name>
    <dbReference type="NCBI Taxonomy" id="6293"/>
    <lineage>
        <taxon>Eukaryota</taxon>
        <taxon>Metazoa</taxon>
        <taxon>Ecdysozoa</taxon>
        <taxon>Nematoda</taxon>
        <taxon>Chromadorea</taxon>
        <taxon>Rhabditida</taxon>
        <taxon>Spirurina</taxon>
        <taxon>Spiruromorpha</taxon>
        <taxon>Filarioidea</taxon>
        <taxon>Onchocercidae</taxon>
        <taxon>Wuchereria</taxon>
    </lineage>
</organism>
<gene>
    <name evidence="2" type="ORF">WBA_LOCUS7105</name>
</gene>
<dbReference type="AlphaFoldDB" id="A0A3P7ECC6"/>
<proteinExistence type="predicted"/>
<protein>
    <submittedName>
        <fullName evidence="2">Uncharacterized protein</fullName>
    </submittedName>
</protein>
<evidence type="ECO:0000313" key="2">
    <source>
        <dbReference type="EMBL" id="VDM13719.1"/>
    </source>
</evidence>
<dbReference type="EMBL" id="UYWW01004754">
    <property type="protein sequence ID" value="VDM13719.1"/>
    <property type="molecule type" value="Genomic_DNA"/>
</dbReference>
<evidence type="ECO:0000256" key="1">
    <source>
        <dbReference type="SAM" id="MobiDB-lite"/>
    </source>
</evidence>
<dbReference type="OrthoDB" id="28045at2759"/>
<evidence type="ECO:0000313" key="3">
    <source>
        <dbReference type="Proteomes" id="UP000270924"/>
    </source>
</evidence>